<proteinExistence type="inferred from homology"/>
<sequence>MVGNLLENYHHKTKRWLRMICLAALYFFFIGNLSWSGGQGNVNLSYAFSRQRYKSHYSCKDDAGLPTPKQRSMHDSFANPLQPSAFSRKKGRYNYIILSGKACKKCKVGWRNLHPLPAFVFPFLYMGGFSFKYINSSPFQRGKLEFCNRIKNSMLPSLGLHSTARSNFPPGLDASMIQNNEFSIVKIPCYDGINVLRVKDWLGNEESLRRSLPAVFALMNPLHQTLFVGFSADLFKTLRCYVERTPPHTFEYIRLKSFSAFNESAMKLLKTEWICELGEIPVGNREDNPIFSSVFHDQARKVSVVNGSSEDLNAFSLNAKKKSGSKFGEKVAKITSPLNVNGTRNNESDDKINQTPKSDPELHPIDSSVDTNLAITHTMNLTIENVDILLETVRPYLIADGGNVAVVEVDPSMMEVKLLLQGSCVGCPSSTVTLKLGIERFLKETWPQVTVIQVEENKETSPSVLSKEMVEDVLSQFQPVVKMLGGEISVLTVADGVILFKYSGPEKSKICEGIKAILDERIPEGLLKRMEIVD</sequence>
<keyword evidence="3" id="KW-1133">Transmembrane helix</keyword>
<gene>
    <name evidence="5" type="ORF">IE077_000493</name>
</gene>
<accession>A0ABQ7J8W4</accession>
<evidence type="ECO:0000256" key="2">
    <source>
        <dbReference type="SAM" id="MobiDB-lite"/>
    </source>
</evidence>
<evidence type="ECO:0000313" key="6">
    <source>
        <dbReference type="Proteomes" id="UP000823046"/>
    </source>
</evidence>
<evidence type="ECO:0000259" key="4">
    <source>
        <dbReference type="Pfam" id="PF01106"/>
    </source>
</evidence>
<comment type="similarity">
    <text evidence="1">Belongs to the NifU family.</text>
</comment>
<feature type="domain" description="NIF system FeS cluster assembly NifU C-terminal" evidence="4">
    <location>
        <begin position="388"/>
        <end position="451"/>
    </location>
</feature>
<dbReference type="Proteomes" id="UP000823046">
    <property type="component" value="Unassembled WGS sequence"/>
</dbReference>
<evidence type="ECO:0000256" key="3">
    <source>
        <dbReference type="SAM" id="Phobius"/>
    </source>
</evidence>
<dbReference type="EMBL" id="JADAQX010000389">
    <property type="protein sequence ID" value="KAF8820422.1"/>
    <property type="molecule type" value="Genomic_DNA"/>
</dbReference>
<dbReference type="InterPro" id="IPR034904">
    <property type="entry name" value="FSCA_dom_sf"/>
</dbReference>
<comment type="caution">
    <text evidence="5">The sequence shown here is derived from an EMBL/GenBank/DDBJ whole genome shotgun (WGS) entry which is preliminary data.</text>
</comment>
<feature type="compositionally biased region" description="Basic and acidic residues" evidence="2">
    <location>
        <begin position="346"/>
        <end position="362"/>
    </location>
</feature>
<protein>
    <submittedName>
        <fullName evidence="5">NifU family domain-containing protein</fullName>
    </submittedName>
</protein>
<keyword evidence="3" id="KW-0812">Transmembrane</keyword>
<feature type="region of interest" description="Disordered" evidence="2">
    <location>
        <begin position="338"/>
        <end position="362"/>
    </location>
</feature>
<keyword evidence="6" id="KW-1185">Reference proteome</keyword>
<organism evidence="5 6">
    <name type="scientific">Cardiosporidium cionae</name>
    <dbReference type="NCBI Taxonomy" id="476202"/>
    <lineage>
        <taxon>Eukaryota</taxon>
        <taxon>Sar</taxon>
        <taxon>Alveolata</taxon>
        <taxon>Apicomplexa</taxon>
        <taxon>Aconoidasida</taxon>
        <taxon>Nephromycida</taxon>
        <taxon>Cardiosporidium</taxon>
    </lineage>
</organism>
<dbReference type="Gene3D" id="3.30.300.130">
    <property type="entry name" value="Fe-S cluster assembly (FSCA)"/>
    <property type="match status" value="2"/>
</dbReference>
<dbReference type="Pfam" id="PF01106">
    <property type="entry name" value="NifU"/>
    <property type="match status" value="1"/>
</dbReference>
<keyword evidence="3" id="KW-0472">Membrane</keyword>
<reference evidence="5 6" key="1">
    <citation type="journal article" date="2020" name="bioRxiv">
        <title>Metabolic contributions of an alphaproteobacterial endosymbiont in the apicomplexan Cardiosporidium cionae.</title>
        <authorList>
            <person name="Hunter E.S."/>
            <person name="Paight C.J."/>
            <person name="Lane C.E."/>
        </authorList>
    </citation>
    <scope>NUCLEOTIDE SEQUENCE [LARGE SCALE GENOMIC DNA]</scope>
    <source>
        <strain evidence="5">ESH_2018</strain>
    </source>
</reference>
<dbReference type="PANTHER" id="PTHR11178">
    <property type="entry name" value="IRON-SULFUR CLUSTER SCAFFOLD PROTEIN NFU-RELATED"/>
    <property type="match status" value="1"/>
</dbReference>
<name>A0ABQ7J8W4_9APIC</name>
<evidence type="ECO:0000313" key="5">
    <source>
        <dbReference type="EMBL" id="KAF8820422.1"/>
    </source>
</evidence>
<dbReference type="PANTHER" id="PTHR11178:SF25">
    <property type="entry name" value="NIFU-LIKE PROTEIN 3, CHLOROPLASTIC"/>
    <property type="match status" value="1"/>
</dbReference>
<feature type="transmembrane region" description="Helical" evidence="3">
    <location>
        <begin position="16"/>
        <end position="35"/>
    </location>
</feature>
<evidence type="ECO:0000256" key="1">
    <source>
        <dbReference type="ARBA" id="ARBA00006420"/>
    </source>
</evidence>
<dbReference type="SUPFAM" id="SSF117916">
    <property type="entry name" value="Fe-S cluster assembly (FSCA) domain-like"/>
    <property type="match status" value="1"/>
</dbReference>
<dbReference type="InterPro" id="IPR001075">
    <property type="entry name" value="NIF_FeS_clus_asmbl_NifU_C"/>
</dbReference>